<protein>
    <submittedName>
        <fullName evidence="1">Uncharacterized protein</fullName>
    </submittedName>
</protein>
<dbReference type="Proteomes" id="UP000824120">
    <property type="component" value="Chromosome 8"/>
</dbReference>
<gene>
    <name evidence="1" type="ORF">H5410_040691</name>
</gene>
<organism evidence="1 2">
    <name type="scientific">Solanum commersonii</name>
    <name type="common">Commerson's wild potato</name>
    <name type="synonym">Commerson's nightshade</name>
    <dbReference type="NCBI Taxonomy" id="4109"/>
    <lineage>
        <taxon>Eukaryota</taxon>
        <taxon>Viridiplantae</taxon>
        <taxon>Streptophyta</taxon>
        <taxon>Embryophyta</taxon>
        <taxon>Tracheophyta</taxon>
        <taxon>Spermatophyta</taxon>
        <taxon>Magnoliopsida</taxon>
        <taxon>eudicotyledons</taxon>
        <taxon>Gunneridae</taxon>
        <taxon>Pentapetalae</taxon>
        <taxon>asterids</taxon>
        <taxon>lamiids</taxon>
        <taxon>Solanales</taxon>
        <taxon>Solanaceae</taxon>
        <taxon>Solanoideae</taxon>
        <taxon>Solaneae</taxon>
        <taxon>Solanum</taxon>
    </lineage>
</organism>
<comment type="caution">
    <text evidence="1">The sequence shown here is derived from an EMBL/GenBank/DDBJ whole genome shotgun (WGS) entry which is preliminary data.</text>
</comment>
<proteinExistence type="predicted"/>
<reference evidence="1 2" key="1">
    <citation type="submission" date="2020-09" db="EMBL/GenBank/DDBJ databases">
        <title>De no assembly of potato wild relative species, Solanum commersonii.</title>
        <authorList>
            <person name="Cho K."/>
        </authorList>
    </citation>
    <scope>NUCLEOTIDE SEQUENCE [LARGE SCALE GENOMIC DNA]</scope>
    <source>
        <strain evidence="1">LZ3.2</strain>
        <tissue evidence="1">Leaf</tissue>
    </source>
</reference>
<keyword evidence="2" id="KW-1185">Reference proteome</keyword>
<dbReference type="EMBL" id="JACXVP010000008">
    <property type="protein sequence ID" value="KAG5590177.1"/>
    <property type="molecule type" value="Genomic_DNA"/>
</dbReference>
<dbReference type="AlphaFoldDB" id="A0A9J5XPN9"/>
<evidence type="ECO:0000313" key="1">
    <source>
        <dbReference type="EMBL" id="KAG5590177.1"/>
    </source>
</evidence>
<accession>A0A9J5XPN9</accession>
<name>A0A9J5XPN9_SOLCO</name>
<sequence length="83" mass="9416">MFFGEIHERHLGPPLLPLSMPYFSVVRGTASADRHCGRLVHPTEHWTSVSFEMANIAAPRESLEVRYLLWVPTLRSDGASARR</sequence>
<evidence type="ECO:0000313" key="2">
    <source>
        <dbReference type="Proteomes" id="UP000824120"/>
    </source>
</evidence>